<evidence type="ECO:0000313" key="7">
    <source>
        <dbReference type="Proteomes" id="UP000571817"/>
    </source>
</evidence>
<dbReference type="PANTHER" id="PTHR33992">
    <property type="entry name" value="RIBONUCLEASE P PROTEIN COMPONENT"/>
    <property type="match status" value="1"/>
</dbReference>
<sequence length="89" mass="9551">MVHAAHVSRPADGSAVPRVGFVVSKAVGNAVVRTRTKRVLRHVIAAELGAVPADVDLVVRANPPLAGAPTPRVREDLRRQLHQALSRLR</sequence>
<keyword evidence="5" id="KW-0694">RNA-binding</keyword>
<keyword evidence="4 6" id="KW-0378">Hydrolase</keyword>
<keyword evidence="7" id="KW-1185">Reference proteome</keyword>
<proteinExistence type="predicted"/>
<dbReference type="GO" id="GO:0042781">
    <property type="term" value="F:3'-tRNA processing endoribonuclease activity"/>
    <property type="evidence" value="ECO:0007669"/>
    <property type="project" value="TreeGrafter"/>
</dbReference>
<dbReference type="GO" id="GO:0030677">
    <property type="term" value="C:ribonuclease P complex"/>
    <property type="evidence" value="ECO:0007669"/>
    <property type="project" value="TreeGrafter"/>
</dbReference>
<keyword evidence="1" id="KW-0819">tRNA processing</keyword>
<evidence type="ECO:0000256" key="3">
    <source>
        <dbReference type="ARBA" id="ARBA00022759"/>
    </source>
</evidence>
<dbReference type="InterPro" id="IPR014721">
    <property type="entry name" value="Ribsml_uS5_D2-typ_fold_subgr"/>
</dbReference>
<dbReference type="GO" id="GO:0000049">
    <property type="term" value="F:tRNA binding"/>
    <property type="evidence" value="ECO:0007669"/>
    <property type="project" value="InterPro"/>
</dbReference>
<evidence type="ECO:0000256" key="1">
    <source>
        <dbReference type="ARBA" id="ARBA00022694"/>
    </source>
</evidence>
<dbReference type="PANTHER" id="PTHR33992:SF1">
    <property type="entry name" value="RIBONUCLEASE P PROTEIN COMPONENT"/>
    <property type="match status" value="1"/>
</dbReference>
<dbReference type="EMBL" id="JACCFW010000001">
    <property type="protein sequence ID" value="NYJ76319.1"/>
    <property type="molecule type" value="Genomic_DNA"/>
</dbReference>
<gene>
    <name evidence="6" type="ORF">HNR15_003282</name>
</gene>
<reference evidence="6 7" key="1">
    <citation type="submission" date="2020-07" db="EMBL/GenBank/DDBJ databases">
        <title>Sequencing the genomes of 1000 actinobacteria strains.</title>
        <authorList>
            <person name="Klenk H.-P."/>
        </authorList>
    </citation>
    <scope>NUCLEOTIDE SEQUENCE [LARGE SCALE GENOMIC DNA]</scope>
    <source>
        <strain evidence="6 7">DSM 29531</strain>
    </source>
</reference>
<keyword evidence="2" id="KW-0540">Nuclease</keyword>
<dbReference type="AlphaFoldDB" id="A0A853DK53"/>
<dbReference type="InterPro" id="IPR020568">
    <property type="entry name" value="Ribosomal_Su5_D2-typ_SF"/>
</dbReference>
<dbReference type="Gene3D" id="3.30.230.10">
    <property type="match status" value="1"/>
</dbReference>
<dbReference type="SUPFAM" id="SSF54211">
    <property type="entry name" value="Ribosomal protein S5 domain 2-like"/>
    <property type="match status" value="1"/>
</dbReference>
<keyword evidence="3" id="KW-0255">Endonuclease</keyword>
<dbReference type="InterPro" id="IPR000100">
    <property type="entry name" value="RNase_P"/>
</dbReference>
<protein>
    <submittedName>
        <fullName evidence="6">Ribonuclease P protein component</fullName>
        <ecNumber evidence="6">3.1.26.5</ecNumber>
    </submittedName>
</protein>
<dbReference type="GO" id="GO:0004526">
    <property type="term" value="F:ribonuclease P activity"/>
    <property type="evidence" value="ECO:0007669"/>
    <property type="project" value="UniProtKB-EC"/>
</dbReference>
<evidence type="ECO:0000256" key="2">
    <source>
        <dbReference type="ARBA" id="ARBA00022722"/>
    </source>
</evidence>
<organism evidence="6 7">
    <name type="scientific">Allobranchiibius huperziae</name>
    <dbReference type="NCBI Taxonomy" id="1874116"/>
    <lineage>
        <taxon>Bacteria</taxon>
        <taxon>Bacillati</taxon>
        <taxon>Actinomycetota</taxon>
        <taxon>Actinomycetes</taxon>
        <taxon>Micrococcales</taxon>
        <taxon>Dermacoccaceae</taxon>
        <taxon>Allobranchiibius</taxon>
    </lineage>
</organism>
<accession>A0A853DK53</accession>
<dbReference type="EC" id="3.1.26.5" evidence="6"/>
<evidence type="ECO:0000256" key="5">
    <source>
        <dbReference type="ARBA" id="ARBA00022884"/>
    </source>
</evidence>
<comment type="caution">
    <text evidence="6">The sequence shown here is derived from an EMBL/GenBank/DDBJ whole genome shotgun (WGS) entry which is preliminary data.</text>
</comment>
<dbReference type="Pfam" id="PF00825">
    <property type="entry name" value="Ribonuclease_P"/>
    <property type="match status" value="1"/>
</dbReference>
<name>A0A853DK53_9MICO</name>
<evidence type="ECO:0000313" key="6">
    <source>
        <dbReference type="EMBL" id="NYJ76319.1"/>
    </source>
</evidence>
<evidence type="ECO:0000256" key="4">
    <source>
        <dbReference type="ARBA" id="ARBA00022801"/>
    </source>
</evidence>
<dbReference type="Proteomes" id="UP000571817">
    <property type="component" value="Unassembled WGS sequence"/>
</dbReference>